<organism evidence="2 3">
    <name type="scientific">Aeromonas hydrophila</name>
    <dbReference type="NCBI Taxonomy" id="644"/>
    <lineage>
        <taxon>Bacteria</taxon>
        <taxon>Pseudomonadati</taxon>
        <taxon>Pseudomonadota</taxon>
        <taxon>Gammaproteobacteria</taxon>
        <taxon>Aeromonadales</taxon>
        <taxon>Aeromonadaceae</taxon>
        <taxon>Aeromonas</taxon>
    </lineage>
</organism>
<name>A0AAD3YI88_AERHY</name>
<keyword evidence="1" id="KW-0812">Transmembrane</keyword>
<protein>
    <submittedName>
        <fullName evidence="2">Uncharacterized protein</fullName>
    </submittedName>
</protein>
<sequence>MSQSIRHVFYTLGRINVVIGMVIFFLVIKYIPELDSSTRIAIAGVLATVAGILSGFSLAAITMLVGMTGNRVIINLKKSDMFSELLNILNMNSVSLVIVSTLSLLSMFMGSVIIKEYNFSWIFLCISLSMMVTLVGSFINSWRKISLVIKAISKV</sequence>
<feature type="transmembrane region" description="Helical" evidence="1">
    <location>
        <begin position="120"/>
        <end position="140"/>
    </location>
</feature>
<feature type="transmembrane region" description="Helical" evidence="1">
    <location>
        <begin position="40"/>
        <end position="67"/>
    </location>
</feature>
<dbReference type="Proteomes" id="UP000859505">
    <property type="component" value="Unassembled WGS sequence"/>
</dbReference>
<accession>A0AAD3YI88</accession>
<feature type="transmembrane region" description="Helical" evidence="1">
    <location>
        <begin position="88"/>
        <end position="114"/>
    </location>
</feature>
<gene>
    <name evidence="2" type="ORF">JAJ28_000535</name>
</gene>
<reference evidence="2" key="1">
    <citation type="journal article" date="2018" name="Genome Biol.">
        <title>SKESA: strategic k-mer extension for scrupulous assemblies.</title>
        <authorList>
            <person name="Souvorov A."/>
            <person name="Agarwala R."/>
            <person name="Lipman D.J."/>
        </authorList>
    </citation>
    <scope>NUCLEOTIDE SEQUENCE</scope>
    <source>
        <strain evidence="2">OLC2673_Aeromonas</strain>
    </source>
</reference>
<keyword evidence="1" id="KW-0472">Membrane</keyword>
<evidence type="ECO:0000313" key="3">
    <source>
        <dbReference type="Proteomes" id="UP000859505"/>
    </source>
</evidence>
<proteinExistence type="predicted"/>
<evidence type="ECO:0000313" key="2">
    <source>
        <dbReference type="EMBL" id="HAT6342859.1"/>
    </source>
</evidence>
<comment type="caution">
    <text evidence="2">The sequence shown here is derived from an EMBL/GenBank/DDBJ whole genome shotgun (WGS) entry which is preliminary data.</text>
</comment>
<keyword evidence="1" id="KW-1133">Transmembrane helix</keyword>
<reference evidence="2" key="2">
    <citation type="submission" date="2020-01" db="EMBL/GenBank/DDBJ databases">
        <authorList>
            <consortium name="NCBI Pathogen Detection Project"/>
        </authorList>
    </citation>
    <scope>NUCLEOTIDE SEQUENCE</scope>
    <source>
        <strain evidence="2">OLC2673_Aeromonas</strain>
    </source>
</reference>
<evidence type="ECO:0000256" key="1">
    <source>
        <dbReference type="SAM" id="Phobius"/>
    </source>
</evidence>
<dbReference type="EMBL" id="DACTUL010000003">
    <property type="protein sequence ID" value="HAT6342859.1"/>
    <property type="molecule type" value="Genomic_DNA"/>
</dbReference>
<dbReference type="AlphaFoldDB" id="A0AAD3YI88"/>
<feature type="transmembrane region" description="Helical" evidence="1">
    <location>
        <begin position="7"/>
        <end position="28"/>
    </location>
</feature>